<dbReference type="InterPro" id="IPR017593">
    <property type="entry name" value="Allantoinase"/>
</dbReference>
<dbReference type="SUPFAM" id="SSF51556">
    <property type="entry name" value="Metallo-dependent hydrolases"/>
    <property type="match status" value="1"/>
</dbReference>
<evidence type="ECO:0000256" key="6">
    <source>
        <dbReference type="ARBA" id="ARBA00022723"/>
    </source>
</evidence>
<dbReference type="InterPro" id="IPR006680">
    <property type="entry name" value="Amidohydro-rel"/>
</dbReference>
<protein>
    <recommendedName>
        <fullName evidence="5">allantoinase</fullName>
        <ecNumber evidence="5">3.5.2.5</ecNumber>
    </recommendedName>
</protein>
<evidence type="ECO:0000256" key="1">
    <source>
        <dbReference type="ARBA" id="ARBA00001947"/>
    </source>
</evidence>
<comment type="pathway">
    <text evidence="2">Nitrogen metabolism; (S)-allantoin degradation; allantoate from (S)-allantoin: step 1/1.</text>
</comment>
<dbReference type="Pfam" id="PF01979">
    <property type="entry name" value="Amidohydro_1"/>
    <property type="match status" value="1"/>
</dbReference>
<dbReference type="Proteomes" id="UP001597046">
    <property type="component" value="Unassembled WGS sequence"/>
</dbReference>
<dbReference type="Gene3D" id="3.20.20.140">
    <property type="entry name" value="Metal-dependent hydrolases"/>
    <property type="match status" value="1"/>
</dbReference>
<keyword evidence="11" id="KW-1185">Reference proteome</keyword>
<evidence type="ECO:0000256" key="8">
    <source>
        <dbReference type="ARBA" id="ARBA00022833"/>
    </source>
</evidence>
<dbReference type="RefSeq" id="WP_386054830.1">
    <property type="nucleotide sequence ID" value="NZ_JBHTKH010000024.1"/>
</dbReference>
<dbReference type="GO" id="GO:0004038">
    <property type="term" value="F:allantoinase activity"/>
    <property type="evidence" value="ECO:0007669"/>
    <property type="project" value="UniProtKB-EC"/>
</dbReference>
<keyword evidence="8" id="KW-0862">Zinc</keyword>
<feature type="domain" description="Amidohydrolase-related" evidence="9">
    <location>
        <begin position="64"/>
        <end position="439"/>
    </location>
</feature>
<keyword evidence="7 10" id="KW-0378">Hydrolase</keyword>
<keyword evidence="6" id="KW-0479">Metal-binding</keyword>
<sequence>MALDTLIRAARAVVDGAETAALVGVRDGRIAVVRTGATLASAAEAVTPLELDAAVVVDLADDEVLLPGLVDTHVHVNEPGRTEWEGFASATRAAARGGVTTIVDMPLNSVPPTTTLEALRTKQDAARGQAWVDVGFWGGAIPGNVPDLEPLHAAGVFGFKCFLLHSGVDEFPALDPEAFAEAMSETARLDALMIVHAEDAHTIDHAPPSDGRAYVGFLRSRPRAAEDLAVARVVEQARRTGGRAHVLHLSSSDAITTIHAARADGVRLSVETCPHYLTFTAEDVPDGATEFKCCPPIRESSNRERLWQGLVEGDIDLVVTDHSPCTADLKALDTGDFGTAWGGIAGLQLGLAATWSGARARGLGLPDVVRWMAEAPALQVGLERKGRIAVGADADLAAFAPDETFVVDPGALEHRNPVSAYAGRSLTGVVRRTWLAGTPVDLDAGPRGRLVRRGEA</sequence>
<dbReference type="InterPro" id="IPR032466">
    <property type="entry name" value="Metal_Hydrolase"/>
</dbReference>
<evidence type="ECO:0000256" key="5">
    <source>
        <dbReference type="ARBA" id="ARBA00012863"/>
    </source>
</evidence>
<evidence type="ECO:0000259" key="9">
    <source>
        <dbReference type="Pfam" id="PF01979"/>
    </source>
</evidence>
<comment type="cofactor">
    <cofactor evidence="1">
        <name>Zn(2+)</name>
        <dbReference type="ChEBI" id="CHEBI:29105"/>
    </cofactor>
</comment>
<proteinExistence type="inferred from homology"/>
<dbReference type="InterPro" id="IPR011059">
    <property type="entry name" value="Metal-dep_hydrolase_composite"/>
</dbReference>
<dbReference type="SUPFAM" id="SSF51338">
    <property type="entry name" value="Composite domain of metallo-dependent hydrolases"/>
    <property type="match status" value="1"/>
</dbReference>
<dbReference type="NCBIfam" id="TIGR03178">
    <property type="entry name" value="allantoinase"/>
    <property type="match status" value="1"/>
</dbReference>
<evidence type="ECO:0000313" key="11">
    <source>
        <dbReference type="Proteomes" id="UP001597046"/>
    </source>
</evidence>
<evidence type="ECO:0000256" key="2">
    <source>
        <dbReference type="ARBA" id="ARBA00004968"/>
    </source>
</evidence>
<evidence type="ECO:0000256" key="7">
    <source>
        <dbReference type="ARBA" id="ARBA00022801"/>
    </source>
</evidence>
<comment type="subunit">
    <text evidence="4">Homotetramer.</text>
</comment>
<evidence type="ECO:0000313" key="10">
    <source>
        <dbReference type="EMBL" id="MFD1056724.1"/>
    </source>
</evidence>
<organism evidence="10 11">
    <name type="scientific">Terrabacter terrigena</name>
    <dbReference type="NCBI Taxonomy" id="574718"/>
    <lineage>
        <taxon>Bacteria</taxon>
        <taxon>Bacillati</taxon>
        <taxon>Actinomycetota</taxon>
        <taxon>Actinomycetes</taxon>
        <taxon>Micrococcales</taxon>
        <taxon>Intrasporangiaceae</taxon>
        <taxon>Terrabacter</taxon>
    </lineage>
</organism>
<dbReference type="PANTHER" id="PTHR43668">
    <property type="entry name" value="ALLANTOINASE"/>
    <property type="match status" value="1"/>
</dbReference>
<name>A0ABW3N4L7_9MICO</name>
<evidence type="ECO:0000256" key="4">
    <source>
        <dbReference type="ARBA" id="ARBA00011881"/>
    </source>
</evidence>
<gene>
    <name evidence="10" type="primary">allB</name>
    <name evidence="10" type="ORF">ACFQ2V_20650</name>
</gene>
<accession>A0ABW3N4L7</accession>
<dbReference type="EC" id="3.5.2.5" evidence="5"/>
<dbReference type="InterPro" id="IPR050138">
    <property type="entry name" value="DHOase/Allantoinase_Hydrolase"/>
</dbReference>
<comment type="similarity">
    <text evidence="3">Belongs to the metallo-dependent hydrolases superfamily. Allantoinase family.</text>
</comment>
<reference evidence="11" key="1">
    <citation type="journal article" date="2019" name="Int. J. Syst. Evol. Microbiol.">
        <title>The Global Catalogue of Microorganisms (GCM) 10K type strain sequencing project: providing services to taxonomists for standard genome sequencing and annotation.</title>
        <authorList>
            <consortium name="The Broad Institute Genomics Platform"/>
            <consortium name="The Broad Institute Genome Sequencing Center for Infectious Disease"/>
            <person name="Wu L."/>
            <person name="Ma J."/>
        </authorList>
    </citation>
    <scope>NUCLEOTIDE SEQUENCE [LARGE SCALE GENOMIC DNA]</scope>
    <source>
        <strain evidence="11">CCUG 57508</strain>
    </source>
</reference>
<comment type="caution">
    <text evidence="10">The sequence shown here is derived from an EMBL/GenBank/DDBJ whole genome shotgun (WGS) entry which is preliminary data.</text>
</comment>
<evidence type="ECO:0000256" key="3">
    <source>
        <dbReference type="ARBA" id="ARBA00010368"/>
    </source>
</evidence>
<dbReference type="PANTHER" id="PTHR43668:SF2">
    <property type="entry name" value="ALLANTOINASE"/>
    <property type="match status" value="1"/>
</dbReference>
<dbReference type="EMBL" id="JBHTKH010000024">
    <property type="protein sequence ID" value="MFD1056724.1"/>
    <property type="molecule type" value="Genomic_DNA"/>
</dbReference>